<feature type="region of interest" description="Disordered" evidence="1">
    <location>
        <begin position="1"/>
        <end position="21"/>
    </location>
</feature>
<dbReference type="AlphaFoldDB" id="A0A9Q1ER99"/>
<protein>
    <submittedName>
        <fullName evidence="2">Uncharacterized protein</fullName>
    </submittedName>
</protein>
<evidence type="ECO:0000313" key="3">
    <source>
        <dbReference type="Proteomes" id="UP001152622"/>
    </source>
</evidence>
<dbReference type="EMBL" id="JAINUF010000013">
    <property type="protein sequence ID" value="KAJ8343553.1"/>
    <property type="molecule type" value="Genomic_DNA"/>
</dbReference>
<reference evidence="2" key="1">
    <citation type="journal article" date="2023" name="Science">
        <title>Genome structures resolve the early diversification of teleost fishes.</title>
        <authorList>
            <person name="Parey E."/>
            <person name="Louis A."/>
            <person name="Montfort J."/>
            <person name="Bouchez O."/>
            <person name="Roques C."/>
            <person name="Iampietro C."/>
            <person name="Lluch J."/>
            <person name="Castinel A."/>
            <person name="Donnadieu C."/>
            <person name="Desvignes T."/>
            <person name="Floi Bucao C."/>
            <person name="Jouanno E."/>
            <person name="Wen M."/>
            <person name="Mejri S."/>
            <person name="Dirks R."/>
            <person name="Jansen H."/>
            <person name="Henkel C."/>
            <person name="Chen W.J."/>
            <person name="Zahm M."/>
            <person name="Cabau C."/>
            <person name="Klopp C."/>
            <person name="Thompson A.W."/>
            <person name="Robinson-Rechavi M."/>
            <person name="Braasch I."/>
            <person name="Lecointre G."/>
            <person name="Bobe J."/>
            <person name="Postlethwait J.H."/>
            <person name="Berthelot C."/>
            <person name="Roest Crollius H."/>
            <person name="Guiguen Y."/>
        </authorList>
    </citation>
    <scope>NUCLEOTIDE SEQUENCE</scope>
    <source>
        <strain evidence="2">WJC10195</strain>
    </source>
</reference>
<comment type="caution">
    <text evidence="2">The sequence shown here is derived from an EMBL/GenBank/DDBJ whole genome shotgun (WGS) entry which is preliminary data.</text>
</comment>
<proteinExistence type="predicted"/>
<name>A0A9Q1ER99_SYNKA</name>
<accession>A0A9Q1ER99</accession>
<organism evidence="2 3">
    <name type="scientific">Synaphobranchus kaupii</name>
    <name type="common">Kaup's arrowtooth eel</name>
    <dbReference type="NCBI Taxonomy" id="118154"/>
    <lineage>
        <taxon>Eukaryota</taxon>
        <taxon>Metazoa</taxon>
        <taxon>Chordata</taxon>
        <taxon>Craniata</taxon>
        <taxon>Vertebrata</taxon>
        <taxon>Euteleostomi</taxon>
        <taxon>Actinopterygii</taxon>
        <taxon>Neopterygii</taxon>
        <taxon>Teleostei</taxon>
        <taxon>Anguilliformes</taxon>
        <taxon>Synaphobranchidae</taxon>
        <taxon>Synaphobranchus</taxon>
    </lineage>
</organism>
<evidence type="ECO:0000313" key="2">
    <source>
        <dbReference type="EMBL" id="KAJ8343553.1"/>
    </source>
</evidence>
<dbReference type="Proteomes" id="UP001152622">
    <property type="component" value="Chromosome 13"/>
</dbReference>
<keyword evidence="3" id="KW-1185">Reference proteome</keyword>
<gene>
    <name evidence="2" type="ORF">SKAU_G00308820</name>
</gene>
<evidence type="ECO:0000256" key="1">
    <source>
        <dbReference type="SAM" id="MobiDB-lite"/>
    </source>
</evidence>
<sequence length="204" mass="22410">MQDDTSGIQLLGPAHRQGKIPGNRIRLHGTQLRVPPPLPDFVPEQWAGLQVLHWQRLIASFLFTTRYLTGGTGGTGAERLVHLRSVARQAVTTTASSPCRTHGSRSGVFLYRQIHRSNAEDTEDWALTAIVIINAPRSNTPHAAFNSTDFLGTTVRPPTATTLASPLWRSAKRMAPVPQVNHFLPSLTSMGFIPRGWNDIFSAT</sequence>